<dbReference type="SUPFAM" id="SSF51735">
    <property type="entry name" value="NAD(P)-binding Rossmann-fold domains"/>
    <property type="match status" value="1"/>
</dbReference>
<evidence type="ECO:0000313" key="3">
    <source>
        <dbReference type="EMBL" id="MBD5779462.1"/>
    </source>
</evidence>
<comment type="caution">
    <text evidence="3">The sequence shown here is derived from an EMBL/GenBank/DDBJ whole genome shotgun (WGS) entry which is preliminary data.</text>
</comment>
<dbReference type="InterPro" id="IPR000683">
    <property type="entry name" value="Gfo/Idh/MocA-like_OxRdtase_N"/>
</dbReference>
<accession>A0A927F6P9</accession>
<dbReference type="InterPro" id="IPR055170">
    <property type="entry name" value="GFO_IDH_MocA-like_dom"/>
</dbReference>
<dbReference type="InterPro" id="IPR052515">
    <property type="entry name" value="Gfo/Idh/MocA_Oxidoreductase"/>
</dbReference>
<evidence type="ECO:0000313" key="4">
    <source>
        <dbReference type="Proteomes" id="UP000622317"/>
    </source>
</evidence>
<dbReference type="GO" id="GO:0000166">
    <property type="term" value="F:nucleotide binding"/>
    <property type="evidence" value="ECO:0007669"/>
    <property type="project" value="InterPro"/>
</dbReference>
<reference evidence="3" key="1">
    <citation type="submission" date="2020-09" db="EMBL/GenBank/DDBJ databases">
        <title>Pelagicoccus enzymogenes sp. nov. with an EPS production, isolated from marine sediment.</title>
        <authorList>
            <person name="Feng X."/>
        </authorList>
    </citation>
    <scope>NUCLEOTIDE SEQUENCE</scope>
    <source>
        <strain evidence="3">NFK12</strain>
    </source>
</reference>
<sequence length="399" mass="43796">MMTSTTSSSPRVALVGVAGYAGVYFEWLSEAHRNGLVHLAAATILPAERQLPAALELEHLADKTYDCYEAMFEAEAGKIDLCFIPTGIPWHAPMAIAAMEAGANVLVEKPLAGSDADVRRVIAAEKQRKRWVAVGFQDMYTSELMELKQSLLNGIIGQIQSVSMLGLWPRSTAYYRRNAWAGKRELNGRSVMDSPLNNAFAHHVNLCLFLAGDTVSSSAAATVVSSNLFRAHDIENFDTAVVSAASSDNGVAFWFGVTHACFETVEPRIRIRGERGSVEWERQGVCTIRPDDQDPVSIEVPQYSKSRQNMFEQVVSRLSDSNSFICDSQIAQSHAALIESIQRGADVKTVHSSNVETIKSDSDGHTIPAIKDIDLLLQRTFETNSPLEDLSKKAVHLKQ</sequence>
<dbReference type="Pfam" id="PF01408">
    <property type="entry name" value="GFO_IDH_MocA"/>
    <property type="match status" value="1"/>
</dbReference>
<feature type="domain" description="GFO/IDH/MocA-like oxidoreductase" evidence="2">
    <location>
        <begin position="146"/>
        <end position="279"/>
    </location>
</feature>
<dbReference type="Gene3D" id="3.30.360.10">
    <property type="entry name" value="Dihydrodipicolinate Reductase, domain 2"/>
    <property type="match status" value="1"/>
</dbReference>
<protein>
    <submittedName>
        <fullName evidence="3">Gfo/Idh/MocA family oxidoreductase</fullName>
    </submittedName>
</protein>
<dbReference type="PANTHER" id="PTHR43249:SF1">
    <property type="entry name" value="D-GLUCOSIDE 3-DEHYDROGENASE"/>
    <property type="match status" value="1"/>
</dbReference>
<proteinExistence type="predicted"/>
<keyword evidence="4" id="KW-1185">Reference proteome</keyword>
<evidence type="ECO:0000259" key="2">
    <source>
        <dbReference type="Pfam" id="PF22725"/>
    </source>
</evidence>
<evidence type="ECO:0000259" key="1">
    <source>
        <dbReference type="Pfam" id="PF01408"/>
    </source>
</evidence>
<dbReference type="Pfam" id="PF22725">
    <property type="entry name" value="GFO_IDH_MocA_C3"/>
    <property type="match status" value="1"/>
</dbReference>
<dbReference type="Gene3D" id="3.40.50.720">
    <property type="entry name" value="NAD(P)-binding Rossmann-like Domain"/>
    <property type="match status" value="1"/>
</dbReference>
<gene>
    <name evidence="3" type="ORF">IEN85_08140</name>
</gene>
<dbReference type="RefSeq" id="WP_191616583.1">
    <property type="nucleotide sequence ID" value="NZ_JACYFG010000007.1"/>
</dbReference>
<feature type="domain" description="Gfo/Idh/MocA-like oxidoreductase N-terminal" evidence="1">
    <location>
        <begin position="11"/>
        <end position="136"/>
    </location>
</feature>
<organism evidence="3 4">
    <name type="scientific">Pelagicoccus enzymogenes</name>
    <dbReference type="NCBI Taxonomy" id="2773457"/>
    <lineage>
        <taxon>Bacteria</taxon>
        <taxon>Pseudomonadati</taxon>
        <taxon>Verrucomicrobiota</taxon>
        <taxon>Opitutia</taxon>
        <taxon>Puniceicoccales</taxon>
        <taxon>Pelagicoccaceae</taxon>
        <taxon>Pelagicoccus</taxon>
    </lineage>
</organism>
<dbReference type="AlphaFoldDB" id="A0A927F6P9"/>
<dbReference type="EMBL" id="JACYFG010000007">
    <property type="protein sequence ID" value="MBD5779462.1"/>
    <property type="molecule type" value="Genomic_DNA"/>
</dbReference>
<dbReference type="Proteomes" id="UP000622317">
    <property type="component" value="Unassembled WGS sequence"/>
</dbReference>
<name>A0A927F6P9_9BACT</name>
<dbReference type="InterPro" id="IPR036291">
    <property type="entry name" value="NAD(P)-bd_dom_sf"/>
</dbReference>
<dbReference type="SUPFAM" id="SSF55347">
    <property type="entry name" value="Glyceraldehyde-3-phosphate dehydrogenase-like, C-terminal domain"/>
    <property type="match status" value="1"/>
</dbReference>
<dbReference type="PANTHER" id="PTHR43249">
    <property type="entry name" value="UDP-N-ACETYL-2-AMINO-2-DEOXY-D-GLUCURONATE OXIDASE"/>
    <property type="match status" value="1"/>
</dbReference>